<dbReference type="HOGENOM" id="CLU_282791_0_0_1"/>
<dbReference type="Pfam" id="PF00266">
    <property type="entry name" value="Aminotran_5"/>
    <property type="match status" value="1"/>
</dbReference>
<dbReference type="KEGG" id="tet:TTHERM_00088140"/>
<keyword evidence="6" id="KW-1185">Reference proteome</keyword>
<feature type="region of interest" description="Disordered" evidence="3">
    <location>
        <begin position="893"/>
        <end position="925"/>
    </location>
</feature>
<dbReference type="SUPFAM" id="SSF53383">
    <property type="entry name" value="PLP-dependent transferases"/>
    <property type="match status" value="1"/>
</dbReference>
<keyword evidence="2" id="KW-0175">Coiled coil</keyword>
<dbReference type="STRING" id="312017.Q236I2"/>
<dbReference type="GeneID" id="7841710"/>
<sequence>MAQKQQSNGLSVDEIIEKIIGFAERIDTPFGEMCSLSCDLQSNGRLYKPIEESIAKLRAHLNQRTQKQTYDGHLTHNMYHYSVNTILEFFGLNSKQYQIEECGSNEISPYTYLGKILQINYPNRRYKDEEENNNGAFNSEVNRVPQVYVTSSESYYNILPWAFYGCNMNSIEVNKQSEINGVQLIDKISKSSDQDLHIVSISAVSNITGQKIPNLESIVQSIIGLRAEMALRNKNIRIYFCLDITQLAQREKIDAKEGVFKDVDFFILQSSKLLGGGFDSTNILISKKESATSVLAPQRPLADNCNNILDSLTENNDPTKLYRVALSLQLLENITFEKIRDLEKKNIDLLLKEVASANKALRKLSVLRYINIWGVVSEKSEFSYGNIHLNIYVPGSEIFDNENKSYLHPDLVCQILHDIFGIQATMKRNVNLTDNIVMLNIPKNIASQLNSIGSSESMLGCISLDISFLHKEDEIKYITQALQLICEKGDEFIRYYDKKTFLMNNFNYDSYDLHLNQMLKVNDTREEVVKKRSQKYDAQISLAKTIFKNYTRYFSLHDGYTKEKTEQIKKKDIPFSMPPIMTQKSMVKLPDDLNDETVLNLQKVAIEKAQEFVKTELARIEAERLRLQKLQMQDSVVINTQPPPPITEPEIKIEPKEPSIPKDEMERQLQELIDKKLNEKTKKEKEDMEKLMEAMRKEMQEKIDQSSGYKEQFVFEDLQPSVMFKNVIDHREKRYRNLRIIFNNYAKLNLEQQELEPKKEKKSRFDIVTQNYKKQEQQIAYTINAQQFMMFCNQFNLFSDQFDANIAIQIYSKSLNRSISTKEMHFTEFISSLEKIALVVYYNNNLLITSFDKTEALYQFLEIDDVHKIKVKMSLPLTRENFSVNKSQYFGSNPSNVREVPSSHKQLSIGNGQSKSPGQSRLHQLDYDSGDLSQQVALQKKYVHNHQQPQNYSINSNKKNSNIFQNQSTDLNWNEINSVMVNPQSLFKNESNFLYHEYGTGRTSLSKVNSSKISKNIDTSQSLSYLSPNNLLQQQQYAKHLSQSPIKSGSTDMQKQYPIQNYSMQQLYGMQQSPESRKNNMIHRIKEIEDSEIKKQKDLLSFLQSNMSNQRYRHPKKLI</sequence>
<keyword evidence="1" id="KW-0663">Pyridoxal phosphate</keyword>
<dbReference type="AlphaFoldDB" id="Q236I2"/>
<evidence type="ECO:0000313" key="6">
    <source>
        <dbReference type="Proteomes" id="UP000009168"/>
    </source>
</evidence>
<evidence type="ECO:0000256" key="2">
    <source>
        <dbReference type="SAM" id="Coils"/>
    </source>
</evidence>
<dbReference type="InterPro" id="IPR000192">
    <property type="entry name" value="Aminotrans_V_dom"/>
</dbReference>
<gene>
    <name evidence="5" type="ORF">TTHERM_00088140</name>
</gene>
<dbReference type="InterPro" id="IPR015421">
    <property type="entry name" value="PyrdxlP-dep_Trfase_major"/>
</dbReference>
<dbReference type="InParanoid" id="Q236I2"/>
<reference evidence="6" key="1">
    <citation type="journal article" date="2006" name="PLoS Biol.">
        <title>Macronuclear genome sequence of the ciliate Tetrahymena thermophila, a model eukaryote.</title>
        <authorList>
            <person name="Eisen J.A."/>
            <person name="Coyne R.S."/>
            <person name="Wu M."/>
            <person name="Wu D."/>
            <person name="Thiagarajan M."/>
            <person name="Wortman J.R."/>
            <person name="Badger J.H."/>
            <person name="Ren Q."/>
            <person name="Amedeo P."/>
            <person name="Jones K.M."/>
            <person name="Tallon L.J."/>
            <person name="Delcher A.L."/>
            <person name="Salzberg S.L."/>
            <person name="Silva J.C."/>
            <person name="Haas B.J."/>
            <person name="Majoros W.H."/>
            <person name="Farzad M."/>
            <person name="Carlton J.M."/>
            <person name="Smith R.K. Jr."/>
            <person name="Garg J."/>
            <person name="Pearlman R.E."/>
            <person name="Karrer K.M."/>
            <person name="Sun L."/>
            <person name="Manning G."/>
            <person name="Elde N.C."/>
            <person name="Turkewitz A.P."/>
            <person name="Asai D.J."/>
            <person name="Wilkes D.E."/>
            <person name="Wang Y."/>
            <person name="Cai H."/>
            <person name="Collins K."/>
            <person name="Stewart B.A."/>
            <person name="Lee S.R."/>
            <person name="Wilamowska K."/>
            <person name="Weinberg Z."/>
            <person name="Ruzzo W.L."/>
            <person name="Wloga D."/>
            <person name="Gaertig J."/>
            <person name="Frankel J."/>
            <person name="Tsao C.-C."/>
            <person name="Gorovsky M.A."/>
            <person name="Keeling P.J."/>
            <person name="Waller R.F."/>
            <person name="Patron N.J."/>
            <person name="Cherry J.M."/>
            <person name="Stover N.A."/>
            <person name="Krieger C.J."/>
            <person name="del Toro C."/>
            <person name="Ryder H.F."/>
            <person name="Williamson S.C."/>
            <person name="Barbeau R.A."/>
            <person name="Hamilton E.P."/>
            <person name="Orias E."/>
        </authorList>
    </citation>
    <scope>NUCLEOTIDE SEQUENCE [LARGE SCALE GENOMIC DNA]</scope>
    <source>
        <strain evidence="6">SB210</strain>
    </source>
</reference>
<dbReference type="InterPro" id="IPR015424">
    <property type="entry name" value="PyrdxlP-dep_Trfase"/>
</dbReference>
<evidence type="ECO:0000256" key="1">
    <source>
        <dbReference type="ARBA" id="ARBA00022898"/>
    </source>
</evidence>
<dbReference type="PANTHER" id="PTHR43586">
    <property type="entry name" value="CYSTEINE DESULFURASE"/>
    <property type="match status" value="1"/>
</dbReference>
<name>Q236I2_TETTS</name>
<protein>
    <recommendedName>
        <fullName evidence="4">Aminotransferase class V domain-containing protein</fullName>
    </recommendedName>
</protein>
<accession>Q236I2</accession>
<dbReference type="Gene3D" id="3.40.640.10">
    <property type="entry name" value="Type I PLP-dependent aspartate aminotransferase-like (Major domain)"/>
    <property type="match status" value="1"/>
</dbReference>
<dbReference type="PANTHER" id="PTHR43586:SF8">
    <property type="entry name" value="CYSTEINE DESULFURASE 1, CHLOROPLASTIC"/>
    <property type="match status" value="1"/>
</dbReference>
<feature type="domain" description="Aminotransferase class V" evidence="4">
    <location>
        <begin position="146"/>
        <end position="276"/>
    </location>
</feature>
<evidence type="ECO:0000259" key="4">
    <source>
        <dbReference type="Pfam" id="PF00266"/>
    </source>
</evidence>
<dbReference type="Proteomes" id="UP000009168">
    <property type="component" value="Unassembled WGS sequence"/>
</dbReference>
<dbReference type="EMBL" id="GG662749">
    <property type="protein sequence ID" value="EAR92518.2"/>
    <property type="molecule type" value="Genomic_DNA"/>
</dbReference>
<feature type="coiled-coil region" evidence="2">
    <location>
        <begin position="662"/>
        <end position="712"/>
    </location>
</feature>
<evidence type="ECO:0000256" key="3">
    <source>
        <dbReference type="SAM" id="MobiDB-lite"/>
    </source>
</evidence>
<organism evidence="5 6">
    <name type="scientific">Tetrahymena thermophila (strain SB210)</name>
    <dbReference type="NCBI Taxonomy" id="312017"/>
    <lineage>
        <taxon>Eukaryota</taxon>
        <taxon>Sar</taxon>
        <taxon>Alveolata</taxon>
        <taxon>Ciliophora</taxon>
        <taxon>Intramacronucleata</taxon>
        <taxon>Oligohymenophorea</taxon>
        <taxon>Hymenostomatida</taxon>
        <taxon>Tetrahymenina</taxon>
        <taxon>Tetrahymenidae</taxon>
        <taxon>Tetrahymena</taxon>
    </lineage>
</organism>
<evidence type="ECO:0000313" key="5">
    <source>
        <dbReference type="EMBL" id="EAR92518.2"/>
    </source>
</evidence>
<dbReference type="RefSeq" id="XP_001012763.2">
    <property type="nucleotide sequence ID" value="XM_001012763.3"/>
</dbReference>
<feature type="compositionally biased region" description="Polar residues" evidence="3">
    <location>
        <begin position="903"/>
        <end position="922"/>
    </location>
</feature>
<proteinExistence type="predicted"/>